<dbReference type="Proteomes" id="UP000317716">
    <property type="component" value="Unassembled WGS sequence"/>
</dbReference>
<reference evidence="1 2" key="1">
    <citation type="journal article" date="2019" name="Nat. Microbiol.">
        <title>Mediterranean grassland soil C-N compound turnover is dependent on rainfall and depth, and is mediated by genomically divergent microorganisms.</title>
        <authorList>
            <person name="Diamond S."/>
            <person name="Andeer P.F."/>
            <person name="Li Z."/>
            <person name="Crits-Christoph A."/>
            <person name="Burstein D."/>
            <person name="Anantharaman K."/>
            <person name="Lane K.R."/>
            <person name="Thomas B.C."/>
            <person name="Pan C."/>
            <person name="Northen T.R."/>
            <person name="Banfield J.F."/>
        </authorList>
    </citation>
    <scope>NUCLEOTIDE SEQUENCE [LARGE SCALE GENOMIC DNA]</scope>
    <source>
        <strain evidence="1">WS_2</strain>
    </source>
</reference>
<evidence type="ECO:0000313" key="2">
    <source>
        <dbReference type="Proteomes" id="UP000317716"/>
    </source>
</evidence>
<protein>
    <submittedName>
        <fullName evidence="1">Uncharacterized protein</fullName>
    </submittedName>
</protein>
<organism evidence="1 2">
    <name type="scientific">Eiseniibacteriota bacterium</name>
    <dbReference type="NCBI Taxonomy" id="2212470"/>
    <lineage>
        <taxon>Bacteria</taxon>
        <taxon>Candidatus Eiseniibacteriota</taxon>
    </lineage>
</organism>
<comment type="caution">
    <text evidence="1">The sequence shown here is derived from an EMBL/GenBank/DDBJ whole genome shotgun (WGS) entry which is preliminary data.</text>
</comment>
<dbReference type="AlphaFoldDB" id="A0A538SB31"/>
<proteinExistence type="predicted"/>
<sequence length="70" mass="7647">MVHDWACRMCGADVAIYEPMDAFIARVAEWAERSGGSKLPPPAWLGPPKPARFARSRARTRAPAIAARAL</sequence>
<name>A0A538SB31_UNCEI</name>
<evidence type="ECO:0000313" key="1">
    <source>
        <dbReference type="EMBL" id="TMQ48583.1"/>
    </source>
</evidence>
<dbReference type="EMBL" id="VBOS01000475">
    <property type="protein sequence ID" value="TMQ48583.1"/>
    <property type="molecule type" value="Genomic_DNA"/>
</dbReference>
<accession>A0A538SB31</accession>
<gene>
    <name evidence="1" type="ORF">E6K72_12955</name>
</gene>